<proteinExistence type="predicted"/>
<dbReference type="EMBL" id="AF396866">
    <property type="protein sequence ID" value="AAK94387.1"/>
    <property type="molecule type" value="Genomic_DNA"/>
</dbReference>
<sequence>MMPLRARRVPPPPSIQEAHLPAPVGGLNTVSAGSAMPVSDCLQGFNLIASELGLRSRLGYREWCTGLGVPARSTLPFAGSAKSGAANRLFQTTSEGIWDVSASSQTPTQVLTFGDQTGDAGFGVSHAFVTQRGHFLFYADETNGLFRYSESTDTWTAVAQGTGVGEIDGVNPANIVFVAVFKQRVWLVERDTARAWYLPAGAIAGTAQPFEMGAQFRAGGHLVGLWNWTYDGGAGMDDSLVAISGGGDVAIWQGTDPASSATFGLRGVWSLGGSPPAGRRIATDYGGDVLVLSRLGVRPLSRLVAGEVDKDTYVTAKVSNLFSALMLTRASLPGWSMQLHPEDNALLVTVPTYPGQPTEQLVMALAGRAWFRYRDLPIYSSAVWGGKLYFGTVDGRVCVNDGYVDGVLLSEPSAFTPVQWSLLSAFTNLGSARQKQVQLLRPTLLSESATPSYEVQARYRYDFAELAPVSAMGGGSGTWDGSTWDVDVWSGEYQASQQVRGGTGVGVDLAIAIRGTAVARTVLVGIDILFTAGGLL</sequence>
<evidence type="ECO:0000313" key="2">
    <source>
        <dbReference type="EMBL" id="AAK94387.1"/>
    </source>
</evidence>
<reference evidence="2 3" key="1">
    <citation type="submission" date="2001-06" db="EMBL/GenBank/DDBJ databases">
        <title>Genome organization of temperate Myxococcus phage Mx8.</title>
        <authorList>
            <person name="Youderian P."/>
            <person name="Walthers D."/>
            <person name="Salmi D."/>
            <person name="Magrini V."/>
            <person name="Hartzell P.L."/>
        </authorList>
    </citation>
    <scope>NUCLEOTIDE SEQUENCE [LARGE SCALE GENOMIC DNA]</scope>
</reference>
<dbReference type="RefSeq" id="NP_203466.1">
    <property type="nucleotide sequence ID" value="NC_003085.1"/>
</dbReference>
<evidence type="ECO:0000256" key="1">
    <source>
        <dbReference type="SAM" id="MobiDB-lite"/>
    </source>
</evidence>
<accession>Q94MR7</accession>
<keyword evidence="3" id="KW-1185">Reference proteome</keyword>
<evidence type="ECO:0000313" key="3">
    <source>
        <dbReference type="Proteomes" id="UP000002093"/>
    </source>
</evidence>
<name>Q94MR7_9CAUD</name>
<dbReference type="KEGG" id="vg:921729"/>
<dbReference type="GeneID" id="921729"/>
<protein>
    <submittedName>
        <fullName evidence="2">p52</fullName>
    </submittedName>
</protein>
<organism evidence="2 3">
    <name type="scientific">Myxococcus phage Mx8</name>
    <dbReference type="NCBI Taxonomy" id="49964"/>
    <lineage>
        <taxon>Viruses</taxon>
        <taxon>Duplodnaviria</taxon>
        <taxon>Heunggongvirae</taxon>
        <taxon>Uroviricota</taxon>
        <taxon>Caudoviricetes</taxon>
        <taxon>Myxoctovirus</taxon>
        <taxon>Myxoctovirus Mx8</taxon>
    </lineage>
</organism>
<feature type="region of interest" description="Disordered" evidence="1">
    <location>
        <begin position="1"/>
        <end position="21"/>
    </location>
</feature>
<dbReference type="Proteomes" id="UP000002093">
    <property type="component" value="Segment"/>
</dbReference>